<dbReference type="Proteomes" id="UP000509335">
    <property type="component" value="Chromosome"/>
</dbReference>
<gene>
    <name evidence="5" type="ORF">HXZ27_06280</name>
</gene>
<dbReference type="EMBL" id="CP058322">
    <property type="protein sequence ID" value="QLD23863.1"/>
    <property type="molecule type" value="Genomic_DNA"/>
</dbReference>
<dbReference type="Gene3D" id="3.40.190.10">
    <property type="entry name" value="Periplasmic binding protein-like II"/>
    <property type="match status" value="2"/>
</dbReference>
<evidence type="ECO:0000313" key="6">
    <source>
        <dbReference type="Proteomes" id="UP000509335"/>
    </source>
</evidence>
<evidence type="ECO:0000256" key="1">
    <source>
        <dbReference type="ARBA" id="ARBA00009437"/>
    </source>
</evidence>
<keyword evidence="4" id="KW-0804">Transcription</keyword>
<evidence type="ECO:0000256" key="2">
    <source>
        <dbReference type="ARBA" id="ARBA00023015"/>
    </source>
</evidence>
<dbReference type="GO" id="GO:0003700">
    <property type="term" value="F:DNA-binding transcription factor activity"/>
    <property type="evidence" value="ECO:0007669"/>
    <property type="project" value="InterPro"/>
</dbReference>
<proteinExistence type="inferred from homology"/>
<evidence type="ECO:0000256" key="3">
    <source>
        <dbReference type="ARBA" id="ARBA00023125"/>
    </source>
</evidence>
<dbReference type="PRINTS" id="PR00039">
    <property type="entry name" value="HTHLYSR"/>
</dbReference>
<evidence type="ECO:0000313" key="5">
    <source>
        <dbReference type="EMBL" id="QLD23863.1"/>
    </source>
</evidence>
<name>A0A7H8XFQ2_9ACTN</name>
<dbReference type="InterPro" id="IPR036390">
    <property type="entry name" value="WH_DNA-bd_sf"/>
</dbReference>
<dbReference type="SUPFAM" id="SSF53850">
    <property type="entry name" value="Periplasmic binding protein-like II"/>
    <property type="match status" value="1"/>
</dbReference>
<dbReference type="InterPro" id="IPR005119">
    <property type="entry name" value="LysR_subst-bd"/>
</dbReference>
<comment type="similarity">
    <text evidence="1">Belongs to the LysR transcriptional regulatory family.</text>
</comment>
<dbReference type="InterPro" id="IPR036388">
    <property type="entry name" value="WH-like_DNA-bd_sf"/>
</dbReference>
<dbReference type="Pfam" id="PF03466">
    <property type="entry name" value="LysR_substrate"/>
    <property type="match status" value="1"/>
</dbReference>
<keyword evidence="3" id="KW-0238">DNA-binding</keyword>
<keyword evidence="2" id="KW-0805">Transcription regulation</keyword>
<sequence>MQRDIEVKLLRALVAVVDNGGFSRAAQALHVTQPTVSQQIQRLESVVQSPLLERTNRPLRLTSAGRELVAHARRVLLLNSEVLGTLSALRGQEAFRLGYSVHCVAGLQRMLAEFAAERPELRLEIVTGLSASLADRLAREELEAAVLLGVSTPRCEMLGRLSLAWFGHAPAAADTTYPVAMVGGHSALSMRILEALAANGVSWHSVPWSADPVTVRAAVEAGLAYTALPSNSRTSHPGLLPAPDDVLGPTPEPLPVYLALSPSASELVVTAARMAARITLKDMPLVAP</sequence>
<dbReference type="InterPro" id="IPR000847">
    <property type="entry name" value="LysR_HTH_N"/>
</dbReference>
<reference evidence="5 6" key="1">
    <citation type="submission" date="2020-07" db="EMBL/GenBank/DDBJ databases">
        <title>A bifunctional nitrone conjugated secondary metabolite targeting the ribosome.</title>
        <authorList>
            <person name="Limbrick E.M."/>
            <person name="Graf M."/>
            <person name="Derewacz D.K."/>
            <person name="Nguyen F."/>
            <person name="Spraggins J.M."/>
            <person name="Wieland M."/>
            <person name="Ynigez-Gutierrez A.E."/>
            <person name="Reisman B.J."/>
            <person name="Zinshteyn B."/>
            <person name="McCulloch K."/>
            <person name="Iverson T.M."/>
            <person name="Green R."/>
            <person name="Wilson D.N."/>
            <person name="Bachmann B.O."/>
        </authorList>
    </citation>
    <scope>NUCLEOTIDE SEQUENCE [LARGE SCALE GENOMIC DNA]</scope>
    <source>
        <strain evidence="6">aurantiaca</strain>
    </source>
</reference>
<dbReference type="SUPFAM" id="SSF46785">
    <property type="entry name" value="Winged helix' DNA-binding domain"/>
    <property type="match status" value="1"/>
</dbReference>
<protein>
    <submittedName>
        <fullName evidence="5">LysR family transcriptional regulator</fullName>
    </submittedName>
</protein>
<dbReference type="Pfam" id="PF00126">
    <property type="entry name" value="HTH_1"/>
    <property type="match status" value="1"/>
</dbReference>
<dbReference type="FunFam" id="1.10.10.10:FF:000001">
    <property type="entry name" value="LysR family transcriptional regulator"/>
    <property type="match status" value="1"/>
</dbReference>
<dbReference type="KEGG" id="mcab:HXZ27_06280"/>
<evidence type="ECO:0000256" key="4">
    <source>
        <dbReference type="ARBA" id="ARBA00023163"/>
    </source>
</evidence>
<dbReference type="AlphaFoldDB" id="A0A7H8XFQ2"/>
<dbReference type="CDD" id="cd05466">
    <property type="entry name" value="PBP2_LTTR_substrate"/>
    <property type="match status" value="1"/>
</dbReference>
<organism evidence="5 6">
    <name type="scientific">Micromonospora carbonacea</name>
    <dbReference type="NCBI Taxonomy" id="47853"/>
    <lineage>
        <taxon>Bacteria</taxon>
        <taxon>Bacillati</taxon>
        <taxon>Actinomycetota</taxon>
        <taxon>Actinomycetes</taxon>
        <taxon>Micromonosporales</taxon>
        <taxon>Micromonosporaceae</taxon>
        <taxon>Micromonospora</taxon>
    </lineage>
</organism>
<accession>A0A7H8XFQ2</accession>
<dbReference type="GO" id="GO:0003677">
    <property type="term" value="F:DNA binding"/>
    <property type="evidence" value="ECO:0007669"/>
    <property type="project" value="UniProtKB-KW"/>
</dbReference>
<dbReference type="PROSITE" id="PS50931">
    <property type="entry name" value="HTH_LYSR"/>
    <property type="match status" value="1"/>
</dbReference>
<dbReference type="InterPro" id="IPR050176">
    <property type="entry name" value="LTTR"/>
</dbReference>
<dbReference type="PANTHER" id="PTHR30579">
    <property type="entry name" value="TRANSCRIPTIONAL REGULATOR"/>
    <property type="match status" value="1"/>
</dbReference>
<dbReference type="Gene3D" id="1.10.10.10">
    <property type="entry name" value="Winged helix-like DNA-binding domain superfamily/Winged helix DNA-binding domain"/>
    <property type="match status" value="1"/>
</dbReference>